<evidence type="ECO:0000256" key="10">
    <source>
        <dbReference type="ARBA" id="ARBA00022989"/>
    </source>
</evidence>
<dbReference type="EC" id="2.7.11.1" evidence="2"/>
<keyword evidence="6" id="KW-0812">Transmembrane</keyword>
<evidence type="ECO:0000256" key="13">
    <source>
        <dbReference type="ARBA" id="ARBA00048679"/>
    </source>
</evidence>
<feature type="region of interest" description="Disordered" evidence="14">
    <location>
        <begin position="325"/>
        <end position="347"/>
    </location>
</feature>
<dbReference type="SUPFAM" id="SSF56112">
    <property type="entry name" value="Protein kinase-like (PK-like)"/>
    <property type="match status" value="1"/>
</dbReference>
<keyword evidence="8" id="KW-0418">Kinase</keyword>
<evidence type="ECO:0000256" key="9">
    <source>
        <dbReference type="ARBA" id="ARBA00022840"/>
    </source>
</evidence>
<evidence type="ECO:0000256" key="11">
    <source>
        <dbReference type="ARBA" id="ARBA00023136"/>
    </source>
</evidence>
<evidence type="ECO:0000256" key="2">
    <source>
        <dbReference type="ARBA" id="ARBA00012513"/>
    </source>
</evidence>
<feature type="compositionally biased region" description="Polar residues" evidence="14">
    <location>
        <begin position="325"/>
        <end position="336"/>
    </location>
</feature>
<evidence type="ECO:0000256" key="8">
    <source>
        <dbReference type="ARBA" id="ARBA00022777"/>
    </source>
</evidence>
<evidence type="ECO:0000256" key="5">
    <source>
        <dbReference type="ARBA" id="ARBA00022679"/>
    </source>
</evidence>
<comment type="catalytic activity">
    <reaction evidence="12">
        <text>L-threonyl-[protein] + ATP = O-phospho-L-threonyl-[protein] + ADP + H(+)</text>
        <dbReference type="Rhea" id="RHEA:46608"/>
        <dbReference type="Rhea" id="RHEA-COMP:11060"/>
        <dbReference type="Rhea" id="RHEA-COMP:11605"/>
        <dbReference type="ChEBI" id="CHEBI:15378"/>
        <dbReference type="ChEBI" id="CHEBI:30013"/>
        <dbReference type="ChEBI" id="CHEBI:30616"/>
        <dbReference type="ChEBI" id="CHEBI:61977"/>
        <dbReference type="ChEBI" id="CHEBI:456216"/>
        <dbReference type="EC" id="2.7.11.1"/>
    </reaction>
</comment>
<dbReference type="Pfam" id="PF00069">
    <property type="entry name" value="Pkinase"/>
    <property type="match status" value="1"/>
</dbReference>
<keyword evidence="5" id="KW-0808">Transferase</keyword>
<evidence type="ECO:0000256" key="14">
    <source>
        <dbReference type="SAM" id="MobiDB-lite"/>
    </source>
</evidence>
<reference evidence="16 17" key="1">
    <citation type="journal article" date="2023" name="Hortic Res">
        <title>The complete reference genome for grapevine (Vitis vinifera L.) genetics and breeding.</title>
        <authorList>
            <person name="Shi X."/>
            <person name="Cao S."/>
            <person name="Wang X."/>
            <person name="Huang S."/>
            <person name="Wang Y."/>
            <person name="Liu Z."/>
            <person name="Liu W."/>
            <person name="Leng X."/>
            <person name="Peng Y."/>
            <person name="Wang N."/>
            <person name="Wang Y."/>
            <person name="Ma Z."/>
            <person name="Xu X."/>
            <person name="Zhang F."/>
            <person name="Xue H."/>
            <person name="Zhong H."/>
            <person name="Wang Y."/>
            <person name="Zhang K."/>
            <person name="Velt A."/>
            <person name="Avia K."/>
            <person name="Holtgrawe D."/>
            <person name="Grimplet J."/>
            <person name="Matus J.T."/>
            <person name="Ware D."/>
            <person name="Wu X."/>
            <person name="Wang H."/>
            <person name="Liu C."/>
            <person name="Fang Y."/>
            <person name="Rustenholz C."/>
            <person name="Cheng Z."/>
            <person name="Xiao H."/>
            <person name="Zhou Y."/>
        </authorList>
    </citation>
    <scope>NUCLEOTIDE SEQUENCE [LARGE SCALE GENOMIC DNA]</scope>
    <source>
        <strain evidence="17">cv. Pinot noir / PN40024</strain>
        <tissue evidence="16">Leaf</tissue>
    </source>
</reference>
<accession>A0ABY9C2E0</accession>
<dbReference type="EMBL" id="CP126653">
    <property type="protein sequence ID" value="WJZ89151.1"/>
    <property type="molecule type" value="Genomic_DNA"/>
</dbReference>
<keyword evidence="9" id="KW-0067">ATP-binding</keyword>
<organism evidence="16 17">
    <name type="scientific">Vitis vinifera</name>
    <name type="common">Grape</name>
    <dbReference type="NCBI Taxonomy" id="29760"/>
    <lineage>
        <taxon>Eukaryota</taxon>
        <taxon>Viridiplantae</taxon>
        <taxon>Streptophyta</taxon>
        <taxon>Embryophyta</taxon>
        <taxon>Tracheophyta</taxon>
        <taxon>Spermatophyta</taxon>
        <taxon>Magnoliopsida</taxon>
        <taxon>eudicotyledons</taxon>
        <taxon>Gunneridae</taxon>
        <taxon>Pentapetalae</taxon>
        <taxon>rosids</taxon>
        <taxon>Vitales</taxon>
        <taxon>Vitaceae</taxon>
        <taxon>Viteae</taxon>
        <taxon>Vitis</taxon>
    </lineage>
</organism>
<keyword evidence="11" id="KW-0472">Membrane</keyword>
<evidence type="ECO:0000259" key="15">
    <source>
        <dbReference type="PROSITE" id="PS50011"/>
    </source>
</evidence>
<gene>
    <name evidence="16" type="ORF">VitviT2T_008391</name>
</gene>
<dbReference type="InterPro" id="IPR000719">
    <property type="entry name" value="Prot_kinase_dom"/>
</dbReference>
<comment type="catalytic activity">
    <reaction evidence="13">
        <text>L-seryl-[protein] + ATP = O-phospho-L-seryl-[protein] + ADP + H(+)</text>
        <dbReference type="Rhea" id="RHEA:17989"/>
        <dbReference type="Rhea" id="RHEA-COMP:9863"/>
        <dbReference type="Rhea" id="RHEA-COMP:11604"/>
        <dbReference type="ChEBI" id="CHEBI:15378"/>
        <dbReference type="ChEBI" id="CHEBI:29999"/>
        <dbReference type="ChEBI" id="CHEBI:30616"/>
        <dbReference type="ChEBI" id="CHEBI:83421"/>
        <dbReference type="ChEBI" id="CHEBI:456216"/>
        <dbReference type="EC" id="2.7.11.1"/>
    </reaction>
</comment>
<sequence>MAVAELEGGGGSSSDDCEVRSMEDDDLLKDVLVGMKMEGPKAAKDSCIEGFVVCYRQMKKDKKYFMDKLSCGISRMKRDNTIEELTGPVTTFVSYGERMHGSLEELLSCKKLQAATEGFASENFLSKGGFGPVYIGRLKNGIKIAVKQHKHASFQGEKEFKSEVTVLSKARHENVLEDFGLARTQQEDSDHSSETIVVRTLGYVAPEYAESGKAYKRTDVYSFGVVLLQLITGLETTDKELKGKSLVEWARPLLKEGNYPDLIDKRIVDSHDVHQLLWMVCVAEKCLSKDPHKQLPMENVVDALCYIMGGNTCYSIKGFSPGLSDSVSNHPESPESQGVKIECTPSP</sequence>
<feature type="domain" description="Protein kinase" evidence="15">
    <location>
        <begin position="1"/>
        <end position="307"/>
    </location>
</feature>
<protein>
    <recommendedName>
        <fullName evidence="2">non-specific serine/threonine protein kinase</fullName>
        <ecNumber evidence="2">2.7.11.1</ecNumber>
    </recommendedName>
</protein>
<dbReference type="InterPro" id="IPR047117">
    <property type="entry name" value="PERK1-13-like"/>
</dbReference>
<proteinExistence type="predicted"/>
<keyword evidence="4" id="KW-0723">Serine/threonine-protein kinase</keyword>
<evidence type="ECO:0000256" key="3">
    <source>
        <dbReference type="ARBA" id="ARBA00022475"/>
    </source>
</evidence>
<dbReference type="Proteomes" id="UP001227230">
    <property type="component" value="Chromosome 6"/>
</dbReference>
<evidence type="ECO:0000256" key="12">
    <source>
        <dbReference type="ARBA" id="ARBA00047899"/>
    </source>
</evidence>
<keyword evidence="7" id="KW-0547">Nucleotide-binding</keyword>
<keyword evidence="17" id="KW-1185">Reference proteome</keyword>
<evidence type="ECO:0000256" key="6">
    <source>
        <dbReference type="ARBA" id="ARBA00022692"/>
    </source>
</evidence>
<evidence type="ECO:0000313" key="16">
    <source>
        <dbReference type="EMBL" id="WJZ89151.1"/>
    </source>
</evidence>
<evidence type="ECO:0000313" key="17">
    <source>
        <dbReference type="Proteomes" id="UP001227230"/>
    </source>
</evidence>
<evidence type="ECO:0000256" key="4">
    <source>
        <dbReference type="ARBA" id="ARBA00022527"/>
    </source>
</evidence>
<dbReference type="PANTHER" id="PTHR47982">
    <property type="entry name" value="PROLINE-RICH RECEPTOR-LIKE PROTEIN KINASE PERK4"/>
    <property type="match status" value="1"/>
</dbReference>
<name>A0ABY9C2E0_VITVI</name>
<comment type="subcellular location">
    <subcellularLocation>
        <location evidence="1">Cell membrane</location>
        <topology evidence="1">Single-pass membrane protein</topology>
    </subcellularLocation>
</comment>
<dbReference type="PROSITE" id="PS50011">
    <property type="entry name" value="PROTEIN_KINASE_DOM"/>
    <property type="match status" value="1"/>
</dbReference>
<keyword evidence="10" id="KW-1133">Transmembrane helix</keyword>
<evidence type="ECO:0000256" key="1">
    <source>
        <dbReference type="ARBA" id="ARBA00004162"/>
    </source>
</evidence>
<keyword evidence="3" id="KW-1003">Cell membrane</keyword>
<dbReference type="Gene3D" id="1.10.510.10">
    <property type="entry name" value="Transferase(Phosphotransferase) domain 1"/>
    <property type="match status" value="2"/>
</dbReference>
<dbReference type="InterPro" id="IPR011009">
    <property type="entry name" value="Kinase-like_dom_sf"/>
</dbReference>
<evidence type="ECO:0000256" key="7">
    <source>
        <dbReference type="ARBA" id="ARBA00022741"/>
    </source>
</evidence>
<dbReference type="PANTHER" id="PTHR47982:SF42">
    <property type="entry name" value="PROTEIN KINASE DOMAIN-CONTAINING PROTEIN"/>
    <property type="match status" value="1"/>
</dbReference>